<name>A0A8C8AI20_9STRI</name>
<evidence type="ECO:0000313" key="7">
    <source>
        <dbReference type="Ensembl" id="ENSOSUP00000005378.1"/>
    </source>
</evidence>
<dbReference type="GO" id="GO:0005886">
    <property type="term" value="C:plasma membrane"/>
    <property type="evidence" value="ECO:0007669"/>
    <property type="project" value="TreeGrafter"/>
</dbReference>
<evidence type="ECO:0000256" key="1">
    <source>
        <dbReference type="ARBA" id="ARBA00004370"/>
    </source>
</evidence>
<feature type="domain" description="G-protein coupled receptors family 1 profile" evidence="6">
    <location>
        <begin position="1"/>
        <end position="61"/>
    </location>
</feature>
<evidence type="ECO:0000256" key="3">
    <source>
        <dbReference type="ARBA" id="ARBA00022989"/>
    </source>
</evidence>
<proteinExistence type="predicted"/>
<dbReference type="PANTHER" id="PTHR45822:SF5">
    <property type="entry name" value="FREE FATTY ACID RECEPTOR 2"/>
    <property type="match status" value="1"/>
</dbReference>
<dbReference type="Proteomes" id="UP000694552">
    <property type="component" value="Unplaced"/>
</dbReference>
<reference evidence="7" key="1">
    <citation type="submission" date="2025-08" db="UniProtKB">
        <authorList>
            <consortium name="Ensembl"/>
        </authorList>
    </citation>
    <scope>IDENTIFICATION</scope>
</reference>
<dbReference type="PROSITE" id="PS50262">
    <property type="entry name" value="G_PROTEIN_RECEP_F1_2"/>
    <property type="match status" value="1"/>
</dbReference>
<keyword evidence="4 5" id="KW-0472">Membrane</keyword>
<keyword evidence="8" id="KW-1185">Reference proteome</keyword>
<reference evidence="7" key="2">
    <citation type="submission" date="2025-09" db="UniProtKB">
        <authorList>
            <consortium name="Ensembl"/>
        </authorList>
    </citation>
    <scope>IDENTIFICATION</scope>
</reference>
<organism evidence="7 8">
    <name type="scientific">Otus sunia</name>
    <name type="common">Oriental scops-owl</name>
    <dbReference type="NCBI Taxonomy" id="257818"/>
    <lineage>
        <taxon>Eukaryota</taxon>
        <taxon>Metazoa</taxon>
        <taxon>Chordata</taxon>
        <taxon>Craniata</taxon>
        <taxon>Vertebrata</taxon>
        <taxon>Euteleostomi</taxon>
        <taxon>Archelosauria</taxon>
        <taxon>Archosauria</taxon>
        <taxon>Dinosauria</taxon>
        <taxon>Saurischia</taxon>
        <taxon>Theropoda</taxon>
        <taxon>Coelurosauria</taxon>
        <taxon>Aves</taxon>
        <taxon>Neognathae</taxon>
        <taxon>Neoaves</taxon>
        <taxon>Telluraves</taxon>
        <taxon>Strigiformes</taxon>
        <taxon>Strigidae</taxon>
        <taxon>Otus</taxon>
    </lineage>
</organism>
<evidence type="ECO:0000256" key="5">
    <source>
        <dbReference type="SAM" id="Phobius"/>
    </source>
</evidence>
<evidence type="ECO:0000259" key="6">
    <source>
        <dbReference type="PROSITE" id="PS50262"/>
    </source>
</evidence>
<comment type="subcellular location">
    <subcellularLocation>
        <location evidence="1">Membrane</location>
    </subcellularLocation>
</comment>
<dbReference type="GO" id="GO:0071398">
    <property type="term" value="P:cellular response to fatty acid"/>
    <property type="evidence" value="ECO:0007669"/>
    <property type="project" value="TreeGrafter"/>
</dbReference>
<dbReference type="Ensembl" id="ENSOSUT00000005572.1">
    <property type="protein sequence ID" value="ENSOSUP00000005378.1"/>
    <property type="gene ID" value="ENSOSUG00000004009.1"/>
</dbReference>
<evidence type="ECO:0000313" key="8">
    <source>
        <dbReference type="Proteomes" id="UP000694552"/>
    </source>
</evidence>
<dbReference type="GO" id="GO:0004930">
    <property type="term" value="F:G protein-coupled receptor activity"/>
    <property type="evidence" value="ECO:0007669"/>
    <property type="project" value="TreeGrafter"/>
</dbReference>
<accession>A0A8C8AI20</accession>
<protein>
    <recommendedName>
        <fullName evidence="6">G-protein coupled receptors family 1 profile domain-containing protein</fullName>
    </recommendedName>
</protein>
<feature type="transmembrane region" description="Helical" evidence="5">
    <location>
        <begin position="44"/>
        <end position="64"/>
    </location>
</feature>
<keyword evidence="3 5" id="KW-1133">Transmembrane helix</keyword>
<evidence type="ECO:0000256" key="4">
    <source>
        <dbReference type="ARBA" id="ARBA00023136"/>
    </source>
</evidence>
<sequence>MANGKQRAIGLAVATLVNFGVCFAPYNVSHVVGFVEKRSPDWRVYTLVLTSLNAALDPVVFYFSSTTVQKAMVKVVVTIGDKLRAVGGWFEATCSPEASQEEAEGSLT</sequence>
<dbReference type="PANTHER" id="PTHR45822">
    <property type="entry name" value="FREE FATTY ACID RECEPTOR 2-RELATED"/>
    <property type="match status" value="1"/>
</dbReference>
<keyword evidence="2 5" id="KW-0812">Transmembrane</keyword>
<dbReference type="SUPFAM" id="SSF81321">
    <property type="entry name" value="Family A G protein-coupled receptor-like"/>
    <property type="match status" value="1"/>
</dbReference>
<dbReference type="InterPro" id="IPR017452">
    <property type="entry name" value="GPCR_Rhodpsn_7TM"/>
</dbReference>
<evidence type="ECO:0000256" key="2">
    <source>
        <dbReference type="ARBA" id="ARBA00022692"/>
    </source>
</evidence>
<dbReference type="Gene3D" id="1.20.1070.10">
    <property type="entry name" value="Rhodopsin 7-helix transmembrane proteins"/>
    <property type="match status" value="1"/>
</dbReference>
<dbReference type="AlphaFoldDB" id="A0A8C8AI20"/>